<evidence type="ECO:0000313" key="7">
    <source>
        <dbReference type="EMBL" id="KAJ7653468.1"/>
    </source>
</evidence>
<dbReference type="SUPFAM" id="SSF47672">
    <property type="entry name" value="Transferrin receptor-like dimerisation domain"/>
    <property type="match status" value="1"/>
</dbReference>
<feature type="domain" description="PA" evidence="4">
    <location>
        <begin position="227"/>
        <end position="300"/>
    </location>
</feature>
<dbReference type="InterPro" id="IPR039373">
    <property type="entry name" value="Peptidase_M28B"/>
</dbReference>
<dbReference type="InterPro" id="IPR007365">
    <property type="entry name" value="TFR-like_dimer_dom"/>
</dbReference>
<sequence>MSEKKSPSGTHPPIPLPVTDSAVAAPQSTRLRKLFGLTLILVNVLVFHTFFLAPAARWYKNSRGDFQGLSTHPHGKRHFIWGKEAEKLFLSVPNAESAIAASRQFATKPHLAGSEGDLQTAKDFLTLLQTELGIESGSTEPFLEAGSPASRDATNSIPKTHKPKAWIDVYYPVMNTPLNRTLAVKSADGEIVWEAELEEVADDTDPEAGKYYDAVPTFHGLSAAGDVQGKLVYANYGRKEDYDDLVEKGVNLTGTIVICRYGGIFRGLKVKGAQDLGAAGVLIYSDLRDDGPVTEANGYLPYPQGPARNVNSVQRGSVQFLSVYPGDPTTPGYPAYENSTRTDGDNIPKIPSLPISAANAEKLFKLVAEAEEGAEVHLVNNVDTKVTPIWNTMAVIPGFITDEVVVIGNHRDAWVMGATDPSSGTVSVHEAVRGFGALMKKGWKPLRTILIASWDAEEYGLIGSTESDRWVEDFPEFIDKHVVTYLNLDSSVGGSRFSSSASPSLSHFLREAALDIPHPTESGRTLWDARNDVGPYGGEIVDAESVAVSQSVHAMTDSVGVSPLGSGSDYTAFLQMIGVASSDAGFGGSGQDAVYHYHSVFDSEHWQENYADPGFHRHVAVAKHIGLEILRLSSAVVLPLNTTHYTYELENYLNGIESIALDSSVDVDLAPLRKSIVALQAASHSLDFEKASAEKDLRKMIHKWAKRQSRLKKKLRRAYCRLKKALGHPCHGHEGFTPGHGCAIGKPAHSGPASKLRVGRLPAFLDEQQGLGHEVLYGLAMHSGFGEDALGAAPPRFPLARLKKAVRRIRAVNQKLVGFEKGFISKDGIPDREWYKHLAIAPGKWLGYGATPLPALSEAIQYEKNATLAQYEVGRLTDLIDKLADQIRVHA</sequence>
<dbReference type="PANTHER" id="PTHR10404:SF46">
    <property type="entry name" value="VACUOLAR PROTEIN SORTING-ASSOCIATED PROTEIN 70"/>
    <property type="match status" value="1"/>
</dbReference>
<dbReference type="Gene3D" id="3.50.30.30">
    <property type="match status" value="1"/>
</dbReference>
<dbReference type="InterPro" id="IPR046450">
    <property type="entry name" value="PA_dom_sf"/>
</dbReference>
<dbReference type="Gene3D" id="3.40.630.10">
    <property type="entry name" value="Zn peptidases"/>
    <property type="match status" value="1"/>
</dbReference>
<dbReference type="AlphaFoldDB" id="A0AAD7CMF5"/>
<dbReference type="Pfam" id="PF04389">
    <property type="entry name" value="Peptidase_M28"/>
    <property type="match status" value="1"/>
</dbReference>
<dbReference type="Gene3D" id="1.20.930.40">
    <property type="entry name" value="Transferrin receptor-like, dimerisation domain"/>
    <property type="match status" value="1"/>
</dbReference>
<dbReference type="FunFam" id="3.40.630.10:FF:000101">
    <property type="entry name" value="N-acetylated alpha-linked acidic dipeptidase like 1"/>
    <property type="match status" value="1"/>
</dbReference>
<feature type="domain" description="Peptidase M28" evidence="6">
    <location>
        <begin position="391"/>
        <end position="522"/>
    </location>
</feature>
<evidence type="ECO:0000259" key="4">
    <source>
        <dbReference type="Pfam" id="PF02225"/>
    </source>
</evidence>
<evidence type="ECO:0000313" key="8">
    <source>
        <dbReference type="Proteomes" id="UP001221757"/>
    </source>
</evidence>
<keyword evidence="8" id="KW-1185">Reference proteome</keyword>
<dbReference type="SUPFAM" id="SSF53187">
    <property type="entry name" value="Zn-dependent exopeptidases"/>
    <property type="match status" value="1"/>
</dbReference>
<dbReference type="Proteomes" id="UP001221757">
    <property type="component" value="Unassembled WGS sequence"/>
</dbReference>
<evidence type="ECO:0000256" key="2">
    <source>
        <dbReference type="SAM" id="MobiDB-lite"/>
    </source>
</evidence>
<keyword evidence="3" id="KW-0472">Membrane</keyword>
<dbReference type="CDD" id="cd02121">
    <property type="entry name" value="PA_GCPII_like"/>
    <property type="match status" value="1"/>
</dbReference>
<dbReference type="GO" id="GO:0004180">
    <property type="term" value="F:carboxypeptidase activity"/>
    <property type="evidence" value="ECO:0007669"/>
    <property type="project" value="TreeGrafter"/>
</dbReference>
<dbReference type="InterPro" id="IPR003137">
    <property type="entry name" value="PA_domain"/>
</dbReference>
<evidence type="ECO:0000259" key="6">
    <source>
        <dbReference type="Pfam" id="PF04389"/>
    </source>
</evidence>
<protein>
    <submittedName>
        <fullName evidence="7">Zn-dependent exopeptidase</fullName>
    </submittedName>
</protein>
<organism evidence="7 8">
    <name type="scientific">Mycena rosella</name>
    <name type="common">Pink bonnet</name>
    <name type="synonym">Agaricus rosellus</name>
    <dbReference type="NCBI Taxonomy" id="1033263"/>
    <lineage>
        <taxon>Eukaryota</taxon>
        <taxon>Fungi</taxon>
        <taxon>Dikarya</taxon>
        <taxon>Basidiomycota</taxon>
        <taxon>Agaricomycotina</taxon>
        <taxon>Agaricomycetes</taxon>
        <taxon>Agaricomycetidae</taxon>
        <taxon>Agaricales</taxon>
        <taxon>Marasmiineae</taxon>
        <taxon>Mycenaceae</taxon>
        <taxon>Mycena</taxon>
    </lineage>
</organism>
<feature type="region of interest" description="Disordered" evidence="2">
    <location>
        <begin position="1"/>
        <end position="20"/>
    </location>
</feature>
<keyword evidence="3" id="KW-1133">Transmembrane helix</keyword>
<accession>A0AAD7CMF5</accession>
<dbReference type="InterPro" id="IPR007484">
    <property type="entry name" value="Peptidase_M28"/>
</dbReference>
<dbReference type="PANTHER" id="PTHR10404">
    <property type="entry name" value="N-ACETYLATED-ALPHA-LINKED ACIDIC DIPEPTIDASE"/>
    <property type="match status" value="1"/>
</dbReference>
<proteinExistence type="inferred from homology"/>
<dbReference type="EMBL" id="JARKIE010000334">
    <property type="protein sequence ID" value="KAJ7653468.1"/>
    <property type="molecule type" value="Genomic_DNA"/>
</dbReference>
<gene>
    <name evidence="7" type="ORF">B0H17DRAFT_395092</name>
</gene>
<evidence type="ECO:0000256" key="1">
    <source>
        <dbReference type="ARBA" id="ARBA00005634"/>
    </source>
</evidence>
<feature type="transmembrane region" description="Helical" evidence="3">
    <location>
        <begin position="34"/>
        <end position="53"/>
    </location>
</feature>
<comment type="similarity">
    <text evidence="1">Belongs to the peptidase M28 family. M28B subfamily.</text>
</comment>
<evidence type="ECO:0000259" key="5">
    <source>
        <dbReference type="Pfam" id="PF04253"/>
    </source>
</evidence>
<dbReference type="SUPFAM" id="SSF52025">
    <property type="entry name" value="PA domain"/>
    <property type="match status" value="1"/>
</dbReference>
<dbReference type="Pfam" id="PF04253">
    <property type="entry name" value="TFR_dimer"/>
    <property type="match status" value="1"/>
</dbReference>
<reference evidence="7" key="1">
    <citation type="submission" date="2023-03" db="EMBL/GenBank/DDBJ databases">
        <title>Massive genome expansion in bonnet fungi (Mycena s.s.) driven by repeated elements and novel gene families across ecological guilds.</title>
        <authorList>
            <consortium name="Lawrence Berkeley National Laboratory"/>
            <person name="Harder C.B."/>
            <person name="Miyauchi S."/>
            <person name="Viragh M."/>
            <person name="Kuo A."/>
            <person name="Thoen E."/>
            <person name="Andreopoulos B."/>
            <person name="Lu D."/>
            <person name="Skrede I."/>
            <person name="Drula E."/>
            <person name="Henrissat B."/>
            <person name="Morin E."/>
            <person name="Kohler A."/>
            <person name="Barry K."/>
            <person name="LaButti K."/>
            <person name="Morin E."/>
            <person name="Salamov A."/>
            <person name="Lipzen A."/>
            <person name="Mereny Z."/>
            <person name="Hegedus B."/>
            <person name="Baldrian P."/>
            <person name="Stursova M."/>
            <person name="Weitz H."/>
            <person name="Taylor A."/>
            <person name="Grigoriev I.V."/>
            <person name="Nagy L.G."/>
            <person name="Martin F."/>
            <person name="Kauserud H."/>
        </authorList>
    </citation>
    <scope>NUCLEOTIDE SEQUENCE</scope>
    <source>
        <strain evidence="7">CBHHK067</strain>
    </source>
</reference>
<name>A0AAD7CMF5_MYCRO</name>
<dbReference type="CDD" id="cd08022">
    <property type="entry name" value="M28_PSMA_like"/>
    <property type="match status" value="1"/>
</dbReference>
<evidence type="ECO:0000256" key="3">
    <source>
        <dbReference type="SAM" id="Phobius"/>
    </source>
</evidence>
<dbReference type="InterPro" id="IPR036757">
    <property type="entry name" value="TFR-like_dimer_dom_sf"/>
</dbReference>
<keyword evidence="3" id="KW-0812">Transmembrane</keyword>
<feature type="domain" description="Transferrin receptor-like dimerisation" evidence="5">
    <location>
        <begin position="806"/>
        <end position="887"/>
    </location>
</feature>
<dbReference type="Pfam" id="PF02225">
    <property type="entry name" value="PA"/>
    <property type="match status" value="1"/>
</dbReference>
<comment type="caution">
    <text evidence="7">The sequence shown here is derived from an EMBL/GenBank/DDBJ whole genome shotgun (WGS) entry which is preliminary data.</text>
</comment>